<evidence type="ECO:0000256" key="4">
    <source>
        <dbReference type="ARBA" id="ARBA00023125"/>
    </source>
</evidence>
<accession>A0A0S2HX92</accession>
<evidence type="ECO:0000256" key="3">
    <source>
        <dbReference type="ARBA" id="ARBA00023015"/>
    </source>
</evidence>
<dbReference type="Proteomes" id="UP000064893">
    <property type="component" value="Chromosome"/>
</dbReference>
<feature type="domain" description="OmpR/PhoB-type" evidence="9">
    <location>
        <begin position="130"/>
        <end position="227"/>
    </location>
</feature>
<keyword evidence="4 7" id="KW-0238">DNA-binding</keyword>
<dbReference type="RefSeq" id="WP_057952223.1">
    <property type="nucleotide sequence ID" value="NZ_CP013118.1"/>
</dbReference>
<sequence>MLEKTLILIVEDNPAEAAMVTDALEAQGYEVHAANDGQEGMEQFKNQPIDLVILDVMLPKEDGYEIAKKIRAIDNDIPIIFLTSKNMKDDQVSGFNAGGDDYVAKPFDNELLLLRINALLKRTTKSREDDCTYKIGDFNFDCKNLELKSSAEKRRMTKREADVLQMLCENLNEIVKREEMLTKIWGENDYFNGRSLDVFITKLRKYLKTDEKIKIENIHGVGFVLSVNA</sequence>
<dbReference type="GO" id="GO:0006355">
    <property type="term" value="P:regulation of DNA-templated transcription"/>
    <property type="evidence" value="ECO:0007669"/>
    <property type="project" value="InterPro"/>
</dbReference>
<dbReference type="Gene3D" id="1.10.10.10">
    <property type="entry name" value="Winged helix-like DNA-binding domain superfamily/Winged helix DNA-binding domain"/>
    <property type="match status" value="1"/>
</dbReference>
<evidence type="ECO:0000256" key="1">
    <source>
        <dbReference type="ARBA" id="ARBA00022553"/>
    </source>
</evidence>
<dbReference type="SUPFAM" id="SSF46894">
    <property type="entry name" value="C-terminal effector domain of the bipartite response regulators"/>
    <property type="match status" value="1"/>
</dbReference>
<organism evidence="10 11">
    <name type="scientific">Salinivirga cyanobacteriivorans</name>
    <dbReference type="NCBI Taxonomy" id="1307839"/>
    <lineage>
        <taxon>Bacteria</taxon>
        <taxon>Pseudomonadati</taxon>
        <taxon>Bacteroidota</taxon>
        <taxon>Bacteroidia</taxon>
        <taxon>Bacteroidales</taxon>
        <taxon>Salinivirgaceae</taxon>
        <taxon>Salinivirga</taxon>
    </lineage>
</organism>
<feature type="domain" description="Response regulatory" evidence="8">
    <location>
        <begin position="6"/>
        <end position="120"/>
    </location>
</feature>
<dbReference type="GO" id="GO:0000976">
    <property type="term" value="F:transcription cis-regulatory region binding"/>
    <property type="evidence" value="ECO:0007669"/>
    <property type="project" value="TreeGrafter"/>
</dbReference>
<dbReference type="Pfam" id="PF00072">
    <property type="entry name" value="Response_reg"/>
    <property type="match status" value="1"/>
</dbReference>
<dbReference type="CDD" id="cd17574">
    <property type="entry name" value="REC_OmpR"/>
    <property type="match status" value="1"/>
</dbReference>
<evidence type="ECO:0000259" key="9">
    <source>
        <dbReference type="PROSITE" id="PS51755"/>
    </source>
</evidence>
<evidence type="ECO:0000259" key="8">
    <source>
        <dbReference type="PROSITE" id="PS50110"/>
    </source>
</evidence>
<feature type="modified residue" description="4-aspartylphosphate" evidence="6">
    <location>
        <position position="55"/>
    </location>
</feature>
<keyword evidence="5" id="KW-0804">Transcription</keyword>
<dbReference type="GO" id="GO:0000156">
    <property type="term" value="F:phosphorelay response regulator activity"/>
    <property type="evidence" value="ECO:0007669"/>
    <property type="project" value="TreeGrafter"/>
</dbReference>
<gene>
    <name evidence="10" type="primary">mprA</name>
    <name evidence="10" type="ORF">L21SP5_01038</name>
</gene>
<dbReference type="PANTHER" id="PTHR48111">
    <property type="entry name" value="REGULATOR OF RPOS"/>
    <property type="match status" value="1"/>
</dbReference>
<reference evidence="10 11" key="1">
    <citation type="submission" date="2015-11" db="EMBL/GenBank/DDBJ databases">
        <title>Description and complete genome sequence of a novel strain predominating in hypersaline microbial mats and representing a new family of the Bacteriodetes phylum.</title>
        <authorList>
            <person name="Spring S."/>
            <person name="Bunk B."/>
            <person name="Sproer C."/>
            <person name="Klenk H.-P."/>
        </authorList>
    </citation>
    <scope>NUCLEOTIDE SEQUENCE [LARGE SCALE GENOMIC DNA]</scope>
    <source>
        <strain evidence="10 11">L21-Spi-D4</strain>
    </source>
</reference>
<dbReference type="PANTHER" id="PTHR48111:SF40">
    <property type="entry name" value="PHOSPHATE REGULON TRANSCRIPTIONAL REGULATORY PROTEIN PHOB"/>
    <property type="match status" value="1"/>
</dbReference>
<dbReference type="GO" id="GO:0032993">
    <property type="term" value="C:protein-DNA complex"/>
    <property type="evidence" value="ECO:0007669"/>
    <property type="project" value="TreeGrafter"/>
</dbReference>
<dbReference type="STRING" id="1307839.L21SP5_01038"/>
<dbReference type="SMART" id="SM00448">
    <property type="entry name" value="REC"/>
    <property type="match status" value="1"/>
</dbReference>
<evidence type="ECO:0000256" key="2">
    <source>
        <dbReference type="ARBA" id="ARBA00023012"/>
    </source>
</evidence>
<keyword evidence="11" id="KW-1185">Reference proteome</keyword>
<dbReference type="AlphaFoldDB" id="A0A0S2HX92"/>
<dbReference type="OrthoDB" id="9790442at2"/>
<evidence type="ECO:0000256" key="5">
    <source>
        <dbReference type="ARBA" id="ARBA00023163"/>
    </source>
</evidence>
<evidence type="ECO:0000256" key="7">
    <source>
        <dbReference type="PROSITE-ProRule" id="PRU01091"/>
    </source>
</evidence>
<dbReference type="GO" id="GO:0005829">
    <property type="term" value="C:cytosol"/>
    <property type="evidence" value="ECO:0007669"/>
    <property type="project" value="TreeGrafter"/>
</dbReference>
<dbReference type="InterPro" id="IPR036388">
    <property type="entry name" value="WH-like_DNA-bd_sf"/>
</dbReference>
<dbReference type="PATRIC" id="fig|1307839.3.peg.1123"/>
<keyword evidence="3" id="KW-0805">Transcription regulation</keyword>
<dbReference type="PROSITE" id="PS51755">
    <property type="entry name" value="OMPR_PHOB"/>
    <property type="match status" value="1"/>
</dbReference>
<feature type="DNA-binding region" description="OmpR/PhoB-type" evidence="7">
    <location>
        <begin position="130"/>
        <end position="227"/>
    </location>
</feature>
<keyword evidence="1 6" id="KW-0597">Phosphoprotein</keyword>
<dbReference type="InterPro" id="IPR001789">
    <property type="entry name" value="Sig_transdc_resp-reg_receiver"/>
</dbReference>
<evidence type="ECO:0000313" key="11">
    <source>
        <dbReference type="Proteomes" id="UP000064893"/>
    </source>
</evidence>
<dbReference type="PROSITE" id="PS50110">
    <property type="entry name" value="RESPONSE_REGULATORY"/>
    <property type="match status" value="1"/>
</dbReference>
<dbReference type="EMBL" id="CP013118">
    <property type="protein sequence ID" value="ALO14705.1"/>
    <property type="molecule type" value="Genomic_DNA"/>
</dbReference>
<dbReference type="SMART" id="SM00862">
    <property type="entry name" value="Trans_reg_C"/>
    <property type="match status" value="1"/>
</dbReference>
<keyword evidence="2" id="KW-0902">Two-component regulatory system</keyword>
<dbReference type="InterPro" id="IPR039420">
    <property type="entry name" value="WalR-like"/>
</dbReference>
<dbReference type="InterPro" id="IPR016032">
    <property type="entry name" value="Sig_transdc_resp-reg_C-effctor"/>
</dbReference>
<dbReference type="KEGG" id="blq:L21SP5_01038"/>
<dbReference type="SUPFAM" id="SSF52172">
    <property type="entry name" value="CheY-like"/>
    <property type="match status" value="1"/>
</dbReference>
<dbReference type="Pfam" id="PF00486">
    <property type="entry name" value="Trans_reg_C"/>
    <property type="match status" value="1"/>
</dbReference>
<name>A0A0S2HX92_9BACT</name>
<dbReference type="FunFam" id="3.40.50.2300:FF:000001">
    <property type="entry name" value="DNA-binding response regulator PhoB"/>
    <property type="match status" value="1"/>
</dbReference>
<dbReference type="CDD" id="cd00383">
    <property type="entry name" value="trans_reg_C"/>
    <property type="match status" value="1"/>
</dbReference>
<proteinExistence type="predicted"/>
<evidence type="ECO:0000313" key="10">
    <source>
        <dbReference type="EMBL" id="ALO14705.1"/>
    </source>
</evidence>
<protein>
    <submittedName>
        <fullName evidence="10">Mycobacterial persistence regulator A</fullName>
    </submittedName>
</protein>
<evidence type="ECO:0000256" key="6">
    <source>
        <dbReference type="PROSITE-ProRule" id="PRU00169"/>
    </source>
</evidence>
<dbReference type="InterPro" id="IPR001867">
    <property type="entry name" value="OmpR/PhoB-type_DNA-bd"/>
</dbReference>
<dbReference type="InterPro" id="IPR011006">
    <property type="entry name" value="CheY-like_superfamily"/>
</dbReference>
<dbReference type="Gene3D" id="3.40.50.2300">
    <property type="match status" value="1"/>
</dbReference>